<reference evidence="1 2" key="1">
    <citation type="submission" date="2023-07" db="EMBL/GenBank/DDBJ databases">
        <title>Genomic Encyclopedia of Type Strains, Phase IV (KMG-IV): sequencing the most valuable type-strain genomes for metagenomic binning, comparative biology and taxonomic classification.</title>
        <authorList>
            <person name="Goeker M."/>
        </authorList>
    </citation>
    <scope>NUCLEOTIDE SEQUENCE [LARGE SCALE GENOMIC DNA]</scope>
    <source>
        <strain evidence="1 2">DSM 20694</strain>
    </source>
</reference>
<name>A0ABT9UW90_9FIRM</name>
<evidence type="ECO:0000313" key="2">
    <source>
        <dbReference type="Proteomes" id="UP001228504"/>
    </source>
</evidence>
<comment type="caution">
    <text evidence="1">The sequence shown here is derived from an EMBL/GenBank/DDBJ whole genome shotgun (WGS) entry which is preliminary data.</text>
</comment>
<gene>
    <name evidence="1" type="ORF">J2S18_002526</name>
</gene>
<dbReference type="EMBL" id="JAUSUF010000010">
    <property type="protein sequence ID" value="MDQ0150578.1"/>
    <property type="molecule type" value="Genomic_DNA"/>
</dbReference>
<organism evidence="1 2">
    <name type="scientific">Eubacterium multiforme</name>
    <dbReference type="NCBI Taxonomy" id="83339"/>
    <lineage>
        <taxon>Bacteria</taxon>
        <taxon>Bacillati</taxon>
        <taxon>Bacillota</taxon>
        <taxon>Clostridia</taxon>
        <taxon>Eubacteriales</taxon>
        <taxon>Eubacteriaceae</taxon>
        <taxon>Eubacterium</taxon>
    </lineage>
</organism>
<accession>A0ABT9UW90</accession>
<dbReference type="RefSeq" id="WP_307487307.1">
    <property type="nucleotide sequence ID" value="NZ_JAUSUF010000010.1"/>
</dbReference>
<protein>
    <submittedName>
        <fullName evidence="1">Uncharacterized protein</fullName>
    </submittedName>
</protein>
<evidence type="ECO:0000313" key="1">
    <source>
        <dbReference type="EMBL" id="MDQ0150578.1"/>
    </source>
</evidence>
<keyword evidence="2" id="KW-1185">Reference proteome</keyword>
<proteinExistence type="predicted"/>
<sequence>MNIQGKINKLIKGLNIYGYIYLVNREQFVSKNTGNVCTVYKLFHLMDVEDYNNMYPDDKKDPNKYSKVKVEILSTFKQQEILLKLVEIYKEVGGADG</sequence>
<dbReference type="Proteomes" id="UP001228504">
    <property type="component" value="Unassembled WGS sequence"/>
</dbReference>